<evidence type="ECO:0000313" key="2">
    <source>
        <dbReference type="EMBL" id="PRY55190.1"/>
    </source>
</evidence>
<sequence length="272" mass="30078">MTMKIIIGCGLLLLSHVSTQAQVWKKMQRTLEDKANKKIEEVLDGKSSKTVNQSAGDPSAQNVPVVDEVYAFTPGSAVIFESDFKTDASGRMAKKWKSSGSGSIVSIPDIPGKWLALSEKSTYKIDSLFNTPGAFTIEFDLITRSAEAADIGSMSFGFARDNSVKNHLTDAYNGNAIANIQLHFHNREVTSSSSDTKVFNNLKYPFANYANALIHVAIEVEGENMSVYINKSKVLDTKMFKTNVPKFFYLTAPFSYDQQSKVYFGNFVMAQK</sequence>
<reference evidence="2 3" key="1">
    <citation type="submission" date="2018-03" db="EMBL/GenBank/DDBJ databases">
        <title>Genomic Encyclopedia of Type Strains, Phase III (KMG-III): the genomes of soil and plant-associated and newly described type strains.</title>
        <authorList>
            <person name="Whitman W."/>
        </authorList>
    </citation>
    <scope>NUCLEOTIDE SEQUENCE [LARGE SCALE GENOMIC DNA]</scope>
    <source>
        <strain evidence="2 3">CGMCC 1.9313</strain>
    </source>
</reference>
<dbReference type="AlphaFoldDB" id="A0A2T0UB72"/>
<evidence type="ECO:0008006" key="4">
    <source>
        <dbReference type="Google" id="ProtNLM"/>
    </source>
</evidence>
<dbReference type="Proteomes" id="UP000238034">
    <property type="component" value="Unassembled WGS sequence"/>
</dbReference>
<keyword evidence="3" id="KW-1185">Reference proteome</keyword>
<evidence type="ECO:0000256" key="1">
    <source>
        <dbReference type="SAM" id="SignalP"/>
    </source>
</evidence>
<feature type="chain" id="PRO_5015735915" description="Polysaccharide lyase-like protein" evidence="1">
    <location>
        <begin position="22"/>
        <end position="272"/>
    </location>
</feature>
<dbReference type="EMBL" id="PVTH01000001">
    <property type="protein sequence ID" value="PRY55190.1"/>
    <property type="molecule type" value="Genomic_DNA"/>
</dbReference>
<gene>
    <name evidence="2" type="ORF">B0I27_101158</name>
</gene>
<feature type="signal peptide" evidence="1">
    <location>
        <begin position="1"/>
        <end position="21"/>
    </location>
</feature>
<accession>A0A2T0UB72</accession>
<organism evidence="2 3">
    <name type="scientific">Arcticibacter pallidicorallinus</name>
    <dbReference type="NCBI Taxonomy" id="1259464"/>
    <lineage>
        <taxon>Bacteria</taxon>
        <taxon>Pseudomonadati</taxon>
        <taxon>Bacteroidota</taxon>
        <taxon>Sphingobacteriia</taxon>
        <taxon>Sphingobacteriales</taxon>
        <taxon>Sphingobacteriaceae</taxon>
        <taxon>Arcticibacter</taxon>
    </lineage>
</organism>
<protein>
    <recommendedName>
        <fullName evidence="4">Polysaccharide lyase-like protein</fullName>
    </recommendedName>
</protein>
<dbReference type="OrthoDB" id="9800869at2"/>
<proteinExistence type="predicted"/>
<name>A0A2T0UB72_9SPHI</name>
<evidence type="ECO:0000313" key="3">
    <source>
        <dbReference type="Proteomes" id="UP000238034"/>
    </source>
</evidence>
<keyword evidence="1" id="KW-0732">Signal</keyword>
<comment type="caution">
    <text evidence="2">The sequence shown here is derived from an EMBL/GenBank/DDBJ whole genome shotgun (WGS) entry which is preliminary data.</text>
</comment>